<dbReference type="Gene3D" id="1.20.1560.10">
    <property type="entry name" value="ABC transporter type 1, transmembrane domain"/>
    <property type="match status" value="2"/>
</dbReference>
<proteinExistence type="inferred from homology"/>
<feature type="domain" description="ABC transporter" evidence="11">
    <location>
        <begin position="1016"/>
        <end position="1272"/>
    </location>
</feature>
<evidence type="ECO:0000256" key="1">
    <source>
        <dbReference type="ARBA" id="ARBA00004141"/>
    </source>
</evidence>
<dbReference type="InterPro" id="IPR036640">
    <property type="entry name" value="ABC1_TM_sf"/>
</dbReference>
<dbReference type="GO" id="GO:0005524">
    <property type="term" value="F:ATP binding"/>
    <property type="evidence" value="ECO:0007669"/>
    <property type="project" value="UniProtKB-KW"/>
</dbReference>
<dbReference type="CDD" id="cd18577">
    <property type="entry name" value="ABC_6TM_Pgp_ABCB1_D1_like"/>
    <property type="match status" value="1"/>
</dbReference>
<dbReference type="GO" id="GO:0015421">
    <property type="term" value="F:ABC-type oligopeptide transporter activity"/>
    <property type="evidence" value="ECO:0007669"/>
    <property type="project" value="TreeGrafter"/>
</dbReference>
<dbReference type="OrthoDB" id="6500128at2759"/>
<protein>
    <submittedName>
        <fullName evidence="13">ATP-binding cassette transporter</fullName>
    </submittedName>
</protein>
<feature type="transmembrane region" description="Helical" evidence="10">
    <location>
        <begin position="206"/>
        <end position="225"/>
    </location>
</feature>
<name>A0A9D5DGQ7_9CRYT</name>
<dbReference type="FunFam" id="3.40.50.300:FF:000604">
    <property type="entry name" value="ABC transporter B family member 28"/>
    <property type="match status" value="1"/>
</dbReference>
<dbReference type="EMBL" id="JAPCXC010000087">
    <property type="protein sequence ID" value="KAJ1605933.1"/>
    <property type="molecule type" value="Genomic_DNA"/>
</dbReference>
<dbReference type="InterPro" id="IPR003439">
    <property type="entry name" value="ABC_transporter-like_ATP-bd"/>
</dbReference>
<dbReference type="InterPro" id="IPR011527">
    <property type="entry name" value="ABC1_TM_dom"/>
</dbReference>
<evidence type="ECO:0000256" key="10">
    <source>
        <dbReference type="SAM" id="Phobius"/>
    </source>
</evidence>
<feature type="transmembrane region" description="Helical" evidence="10">
    <location>
        <begin position="734"/>
        <end position="758"/>
    </location>
</feature>
<keyword evidence="8 10" id="KW-0472">Membrane</keyword>
<keyword evidence="4 10" id="KW-0812">Transmembrane</keyword>
<evidence type="ECO:0000256" key="9">
    <source>
        <dbReference type="SAM" id="MobiDB-lite"/>
    </source>
</evidence>
<feature type="compositionally biased region" description="Basic and acidic residues" evidence="9">
    <location>
        <begin position="1"/>
        <end position="20"/>
    </location>
</feature>
<dbReference type="Proteomes" id="UP001067231">
    <property type="component" value="Unassembled WGS sequence"/>
</dbReference>
<evidence type="ECO:0000256" key="5">
    <source>
        <dbReference type="ARBA" id="ARBA00022741"/>
    </source>
</evidence>
<dbReference type="PANTHER" id="PTHR43394:SF27">
    <property type="entry name" value="ATP-DEPENDENT TRANSLOCASE ABCB1-LIKE"/>
    <property type="match status" value="1"/>
</dbReference>
<dbReference type="Pfam" id="PF00664">
    <property type="entry name" value="ABC_membrane"/>
    <property type="match status" value="2"/>
</dbReference>
<organism evidence="13">
    <name type="scientific">Cryptosporidium canis</name>
    <dbReference type="NCBI Taxonomy" id="195482"/>
    <lineage>
        <taxon>Eukaryota</taxon>
        <taxon>Sar</taxon>
        <taxon>Alveolata</taxon>
        <taxon>Apicomplexa</taxon>
        <taxon>Conoidasida</taxon>
        <taxon>Coccidia</taxon>
        <taxon>Eucoccidiorida</taxon>
        <taxon>Eimeriorina</taxon>
        <taxon>Cryptosporidiidae</taxon>
        <taxon>Cryptosporidium</taxon>
    </lineage>
</organism>
<evidence type="ECO:0000256" key="4">
    <source>
        <dbReference type="ARBA" id="ARBA00022692"/>
    </source>
</evidence>
<feature type="domain" description="ABC transmembrane type-1" evidence="12">
    <location>
        <begin position="60"/>
        <end position="359"/>
    </location>
</feature>
<feature type="region of interest" description="Disordered" evidence="9">
    <location>
        <begin position="1"/>
        <end position="32"/>
    </location>
</feature>
<feature type="transmembrane region" description="Helical" evidence="10">
    <location>
        <begin position="59"/>
        <end position="84"/>
    </location>
</feature>
<evidence type="ECO:0000256" key="8">
    <source>
        <dbReference type="ARBA" id="ARBA00023136"/>
    </source>
</evidence>
<evidence type="ECO:0000313" key="13">
    <source>
        <dbReference type="EMBL" id="KAJ1605933.1"/>
    </source>
</evidence>
<comment type="caution">
    <text evidence="13">The sequence shown here is derived from an EMBL/GenBank/DDBJ whole genome shotgun (WGS) entry which is preliminary data.</text>
</comment>
<dbReference type="Gene3D" id="3.40.50.300">
    <property type="entry name" value="P-loop containing nucleotide triphosphate hydrolases"/>
    <property type="match status" value="2"/>
</dbReference>
<evidence type="ECO:0000259" key="11">
    <source>
        <dbReference type="PROSITE" id="PS50893"/>
    </source>
</evidence>
<feature type="domain" description="ABC transporter" evidence="11">
    <location>
        <begin position="392"/>
        <end position="629"/>
    </location>
</feature>
<dbReference type="InterPro" id="IPR017871">
    <property type="entry name" value="ABC_transporter-like_CS"/>
</dbReference>
<evidence type="ECO:0000256" key="3">
    <source>
        <dbReference type="ARBA" id="ARBA00022448"/>
    </source>
</evidence>
<dbReference type="GO" id="GO:0005743">
    <property type="term" value="C:mitochondrial inner membrane"/>
    <property type="evidence" value="ECO:0007669"/>
    <property type="project" value="TreeGrafter"/>
</dbReference>
<keyword evidence="7 10" id="KW-1133">Transmembrane helix</keyword>
<dbReference type="InterPro" id="IPR003593">
    <property type="entry name" value="AAA+_ATPase"/>
</dbReference>
<reference evidence="13" key="1">
    <citation type="submission" date="2022-10" db="EMBL/GenBank/DDBJ databases">
        <title>Adaptive evolution leads to modifications in subtelomeric GC content in a zoonotic Cryptosporidium species.</title>
        <authorList>
            <person name="Li J."/>
            <person name="Feng Y."/>
            <person name="Xiao L."/>
        </authorList>
    </citation>
    <scope>NUCLEOTIDE SEQUENCE</scope>
    <source>
        <strain evidence="13">33844</strain>
    </source>
</reference>
<dbReference type="PROSITE" id="PS50929">
    <property type="entry name" value="ABC_TM1F"/>
    <property type="match status" value="1"/>
</dbReference>
<dbReference type="PROSITE" id="PS00211">
    <property type="entry name" value="ABC_TRANSPORTER_1"/>
    <property type="match status" value="1"/>
</dbReference>
<dbReference type="AlphaFoldDB" id="A0A9D5DGQ7"/>
<comment type="subcellular location">
    <subcellularLocation>
        <location evidence="1">Membrane</location>
        <topology evidence="1">Multi-pass membrane protein</topology>
    </subcellularLocation>
</comment>
<keyword evidence="6 13" id="KW-0067">ATP-binding</keyword>
<comment type="similarity">
    <text evidence="2">Belongs to the ABC transporter superfamily. ABCB family. Multidrug resistance exporter (TC 3.A.1.201) subfamily.</text>
</comment>
<feature type="transmembrane region" description="Helical" evidence="10">
    <location>
        <begin position="104"/>
        <end position="126"/>
    </location>
</feature>
<feature type="transmembrane region" description="Helical" evidence="10">
    <location>
        <begin position="283"/>
        <end position="308"/>
    </location>
</feature>
<dbReference type="SUPFAM" id="SSF90123">
    <property type="entry name" value="ABC transporter transmembrane region"/>
    <property type="match status" value="2"/>
</dbReference>
<accession>A0A9D5DGQ7</accession>
<dbReference type="SMART" id="SM00382">
    <property type="entry name" value="AAA"/>
    <property type="match status" value="2"/>
</dbReference>
<dbReference type="InterPro" id="IPR027417">
    <property type="entry name" value="P-loop_NTPase"/>
</dbReference>
<dbReference type="PANTHER" id="PTHR43394">
    <property type="entry name" value="ATP-DEPENDENT PERMEASE MDL1, MITOCHONDRIAL"/>
    <property type="match status" value="1"/>
</dbReference>
<feature type="transmembrane region" description="Helical" evidence="10">
    <location>
        <begin position="328"/>
        <end position="347"/>
    </location>
</feature>
<evidence type="ECO:0000256" key="6">
    <source>
        <dbReference type="ARBA" id="ARBA00022840"/>
    </source>
</evidence>
<sequence>MKSFEVERTKSRIGVKDAQRSGRVGQEDPEEGKCLERGEAKDAIRLEVKFFSLKSSLKVVLGSVLSVLSGISTPLFLLYFGLALQKIPQGPDYTSEQYDEFMGYIYSLIWVTIGSFFSGWLSIAIFESLAENFVKDVKRESFRYLLQMDESWHRDNDRGSVSSRIIANCALIREGYGIKFSQLISNVSQFIFGFVVGFYRGWKMSLVMSASLPLVAAAGYLITMIHKSWGIHTQKIYSRSGALAYETLSNIKLVKSYCLESLMFKKYYQVITDVENVGQKASILVSLGMGLVSLVIFSSYSLGFWYGGVLVSDSMDSGCTSLEDLSCFTVANVFSIFFIITNASIALGQSTPSLGSLVKGSVALKELEGLFRLPRVRNQKEAFKVDKIKGGFEFKGVYFSYPGSMKTILQDFNLFLQPGRVTALIGGSGCGKSSILRLILRLYDSDRGSVLLDGVDIKKYDLGFLREQITIVDQESKLFNDTIRQNILYGNMNASESEIEAALKLSQAWDFVNSFQDGLETQVGSEGSLLSGGQRQRIAIARAIVRNSSVIILDEATSGLDVHTEALFTEAFRNYITEREVTVIMVAHRLQTIGFADQIVVLDSDPVEGIKVVEQGSKSELETRRNGVYSSLMHRMSGEEGLRLRAQSRNRLLSSASDKTLFKLTSFYSNLSIMRRHSIGSFESLNRGLCVSQKDTKDYSLMVKDLLQDNLRTLLVRLPKMSSFKLLLLLKKDIHFLILGILSASIQGATFPIMGYLIGEFVTSGTLPTPDLDVQFHEEESQSAIKLCEVLAEDTRLTKSLVGENIGLYTQNIVTITLGFVMSFTSSTELTLVILGFFILLIPTGEAVRVLHPGGPADAHHYQAVQPATGVHRKIQTEHPLRVLQRSLGLPPLGFVLGVWPGCAEHGPELWTVVREWNDDPAEDWPWGACADHSNCGVNRCLGLTPAVRNKYFISMDERSGDSVLDGKMENRLQRFRRFMLAREFSTITPSKLETLLSREDFGSGVSEIGPRRGEVLFSNVYFSYSDDPENLILSRVSFRIRSGEFVAIVGHSGSGKSTIFELLERFYLIQSHFPKPSRTLSDDNQLGEASFILIDSQDVNELDVGELRSCLSYVQQKPILFPGTIMENILLGRVGASVQEAEEATRMAQAYNFIMGLPEGFETKVGEGGTELSMGQKQRINLARAFVKDSPVLILDEPTASLDLENERSIMDSICSYSRERKSTIILITHRLNTIQNCDKILVLSEDLENGGSTIVEQGTHSEVSLGFSVSADCETRH</sequence>
<gene>
    <name evidence="13" type="ORF">OJ253_2960</name>
</gene>
<dbReference type="PROSITE" id="PS50893">
    <property type="entry name" value="ABC_TRANSPORTER_2"/>
    <property type="match status" value="2"/>
</dbReference>
<keyword evidence="5" id="KW-0547">Nucleotide-binding</keyword>
<feature type="transmembrane region" description="Helical" evidence="10">
    <location>
        <begin position="183"/>
        <end position="200"/>
    </location>
</feature>
<dbReference type="SUPFAM" id="SSF52540">
    <property type="entry name" value="P-loop containing nucleoside triphosphate hydrolases"/>
    <property type="match status" value="2"/>
</dbReference>
<evidence type="ECO:0000256" key="7">
    <source>
        <dbReference type="ARBA" id="ARBA00022989"/>
    </source>
</evidence>
<dbReference type="GO" id="GO:0090374">
    <property type="term" value="P:oligopeptide export from mitochondrion"/>
    <property type="evidence" value="ECO:0007669"/>
    <property type="project" value="TreeGrafter"/>
</dbReference>
<evidence type="ECO:0000256" key="2">
    <source>
        <dbReference type="ARBA" id="ARBA00007577"/>
    </source>
</evidence>
<evidence type="ECO:0000259" key="12">
    <source>
        <dbReference type="PROSITE" id="PS50929"/>
    </source>
</evidence>
<keyword evidence="3" id="KW-0813">Transport</keyword>
<dbReference type="Pfam" id="PF00005">
    <property type="entry name" value="ABC_tran"/>
    <property type="match status" value="2"/>
</dbReference>
<dbReference type="FunFam" id="3.40.50.300:FF:000218">
    <property type="entry name" value="Multidrug ABC transporter ATP-binding protein"/>
    <property type="match status" value="1"/>
</dbReference>
<dbReference type="InterPro" id="IPR039421">
    <property type="entry name" value="Type_1_exporter"/>
</dbReference>
<dbReference type="GO" id="GO:0016887">
    <property type="term" value="F:ATP hydrolysis activity"/>
    <property type="evidence" value="ECO:0007669"/>
    <property type="project" value="InterPro"/>
</dbReference>